<gene>
    <name evidence="7" type="ORF">LTRI10_LOCUS51056</name>
</gene>
<name>A0AAV2GLY3_9ROSI</name>
<evidence type="ECO:0000256" key="2">
    <source>
        <dbReference type="ARBA" id="ARBA00004496"/>
    </source>
</evidence>
<proteinExistence type="predicted"/>
<reference evidence="7 8" key="1">
    <citation type="submission" date="2024-04" db="EMBL/GenBank/DDBJ databases">
        <authorList>
            <person name="Fracassetti M."/>
        </authorList>
    </citation>
    <scope>NUCLEOTIDE SEQUENCE [LARGE SCALE GENOMIC DNA]</scope>
</reference>
<protein>
    <recommendedName>
        <fullName evidence="6">Essential protein Yae1 N-terminal domain-containing protein</fullName>
    </recommendedName>
</protein>
<keyword evidence="4" id="KW-0539">Nucleus</keyword>
<keyword evidence="8" id="KW-1185">Reference proteome</keyword>
<evidence type="ECO:0000313" key="8">
    <source>
        <dbReference type="Proteomes" id="UP001497516"/>
    </source>
</evidence>
<accession>A0AAV2GLY3</accession>
<evidence type="ECO:0000256" key="5">
    <source>
        <dbReference type="SAM" id="MobiDB-lite"/>
    </source>
</evidence>
<dbReference type="EMBL" id="OZ034822">
    <property type="protein sequence ID" value="CAL1411716.1"/>
    <property type="molecule type" value="Genomic_DNA"/>
</dbReference>
<dbReference type="InterPro" id="IPR038881">
    <property type="entry name" value="Yae1-like"/>
</dbReference>
<evidence type="ECO:0000313" key="7">
    <source>
        <dbReference type="EMBL" id="CAL1411716.1"/>
    </source>
</evidence>
<dbReference type="PANTHER" id="PTHR18829:SF0">
    <property type="entry name" value="PROTEIN YAE1 HOMOLOG"/>
    <property type="match status" value="1"/>
</dbReference>
<dbReference type="Pfam" id="PF09811">
    <property type="entry name" value="Yae1_N"/>
    <property type="match status" value="1"/>
</dbReference>
<feature type="region of interest" description="Disordered" evidence="5">
    <location>
        <begin position="27"/>
        <end position="53"/>
    </location>
</feature>
<comment type="subcellular location">
    <subcellularLocation>
        <location evidence="2">Cytoplasm</location>
    </subcellularLocation>
    <subcellularLocation>
        <location evidence="1">Nucleus</location>
    </subcellularLocation>
</comment>
<evidence type="ECO:0000256" key="3">
    <source>
        <dbReference type="ARBA" id="ARBA00022490"/>
    </source>
</evidence>
<sequence length="205" mass="22597">MDRSFAKELYSESLDLATAQLADLATPGCDLQDDNDDGSLWGGSEDGLDKPSDLDREWQKRRNEFHAIGYRDGLIAGKETIAQEGFNIGFKQSVIAGYNWGTVRGVTSALSSLPDGLKEKLVQPEEKRKKFHELYESVNSITTTNALQLFHEDVLAEEAAGKKIKQSEEGAEPQKGSSSHLGIYVEELQSLLCDYPAIQSNSLAR</sequence>
<dbReference type="InterPro" id="IPR019191">
    <property type="entry name" value="Essential_protein_Yae1_N"/>
</dbReference>
<evidence type="ECO:0000256" key="4">
    <source>
        <dbReference type="ARBA" id="ARBA00023242"/>
    </source>
</evidence>
<dbReference type="AlphaFoldDB" id="A0AAV2GLY3"/>
<organism evidence="7 8">
    <name type="scientific">Linum trigynum</name>
    <dbReference type="NCBI Taxonomy" id="586398"/>
    <lineage>
        <taxon>Eukaryota</taxon>
        <taxon>Viridiplantae</taxon>
        <taxon>Streptophyta</taxon>
        <taxon>Embryophyta</taxon>
        <taxon>Tracheophyta</taxon>
        <taxon>Spermatophyta</taxon>
        <taxon>Magnoliopsida</taxon>
        <taxon>eudicotyledons</taxon>
        <taxon>Gunneridae</taxon>
        <taxon>Pentapetalae</taxon>
        <taxon>rosids</taxon>
        <taxon>fabids</taxon>
        <taxon>Malpighiales</taxon>
        <taxon>Linaceae</taxon>
        <taxon>Linum</taxon>
    </lineage>
</organism>
<keyword evidence="3" id="KW-0963">Cytoplasm</keyword>
<evidence type="ECO:0000259" key="6">
    <source>
        <dbReference type="Pfam" id="PF09811"/>
    </source>
</evidence>
<dbReference type="GO" id="GO:0005634">
    <property type="term" value="C:nucleus"/>
    <property type="evidence" value="ECO:0007669"/>
    <property type="project" value="UniProtKB-SubCell"/>
</dbReference>
<dbReference type="GO" id="GO:0005737">
    <property type="term" value="C:cytoplasm"/>
    <property type="evidence" value="ECO:0007669"/>
    <property type="project" value="UniProtKB-SubCell"/>
</dbReference>
<evidence type="ECO:0000256" key="1">
    <source>
        <dbReference type="ARBA" id="ARBA00004123"/>
    </source>
</evidence>
<dbReference type="Proteomes" id="UP001497516">
    <property type="component" value="Chromosome 9"/>
</dbReference>
<dbReference type="PANTHER" id="PTHR18829">
    <property type="entry name" value="PROTEIN YAE1 HOMOLOG"/>
    <property type="match status" value="1"/>
</dbReference>
<feature type="domain" description="Essential protein Yae1 N-terminal" evidence="6">
    <location>
        <begin position="69"/>
        <end position="106"/>
    </location>
</feature>